<reference evidence="3 4" key="1">
    <citation type="submission" date="2016-02" db="EMBL/GenBank/DDBJ databases">
        <title>Comparison of Clostridium stercorarium subspecies using comparative genomics and transcriptomics.</title>
        <authorList>
            <person name="Schellenberg J."/>
            <person name="Thallinger G."/>
            <person name="Levin D.B."/>
            <person name="Zhang X."/>
            <person name="Alvare G."/>
            <person name="Fristensky B."/>
            <person name="Sparling R."/>
        </authorList>
    </citation>
    <scope>NUCLEOTIDE SEQUENCE [LARGE SCALE GENOMIC DNA]</scope>
    <source>
        <strain evidence="3 4">DSM 2910</strain>
    </source>
</reference>
<name>A0A1B1YB67_THEST</name>
<dbReference type="GO" id="GO:0006265">
    <property type="term" value="P:DNA topological change"/>
    <property type="evidence" value="ECO:0007669"/>
    <property type="project" value="InterPro"/>
</dbReference>
<dbReference type="Gene3D" id="6.10.10.80">
    <property type="entry name" value="Small, acid-soluble spore protein, alpha/beta type-like"/>
    <property type="match status" value="1"/>
</dbReference>
<dbReference type="Proteomes" id="UP000092971">
    <property type="component" value="Chromosome"/>
</dbReference>
<dbReference type="InterPro" id="IPR050847">
    <property type="entry name" value="SASP_DNA-binding"/>
</dbReference>
<comment type="function">
    <text evidence="1">SASP are bound to spore DNA. They are double-stranded DNA-binding proteins that cause DNA to change to an a-like conformation. They protect the DNA backbone from chemical and enzymatic cleavage and are thus involved in dormant spore's high resistance to UV light.</text>
</comment>
<proteinExistence type="predicted"/>
<dbReference type="EMBL" id="CP014672">
    <property type="protein sequence ID" value="ANW98002.1"/>
    <property type="molecule type" value="Genomic_DNA"/>
</dbReference>
<dbReference type="GO" id="GO:0030435">
    <property type="term" value="P:sporulation resulting in formation of a cellular spore"/>
    <property type="evidence" value="ECO:0007669"/>
    <property type="project" value="UniProtKB-KW"/>
</dbReference>
<accession>A0A1B1YB67</accession>
<dbReference type="Pfam" id="PF00269">
    <property type="entry name" value="SASP"/>
    <property type="match status" value="1"/>
</dbReference>
<dbReference type="PANTHER" id="PTHR36107:SF1">
    <property type="entry name" value="SMALL, ACID-SOLUBLE SPORE PROTEIN A"/>
    <property type="match status" value="1"/>
</dbReference>
<dbReference type="PANTHER" id="PTHR36107">
    <property type="entry name" value="SMALL, ACID-SOLUBLE SPORE PROTEIN A"/>
    <property type="match status" value="1"/>
</dbReference>
<dbReference type="InterPro" id="IPR001448">
    <property type="entry name" value="SASP_alpha/beta-type"/>
</dbReference>
<evidence type="ECO:0000256" key="2">
    <source>
        <dbReference type="ARBA" id="ARBA00022969"/>
    </source>
</evidence>
<dbReference type="RefSeq" id="WP_015358272.1">
    <property type="nucleotide sequence ID" value="NZ_CP014672.1"/>
</dbReference>
<organism evidence="3 4">
    <name type="scientific">Thermoclostridium stercorarium subsp. thermolacticum DSM 2910</name>
    <dbReference type="NCBI Taxonomy" id="1121336"/>
    <lineage>
        <taxon>Bacteria</taxon>
        <taxon>Bacillati</taxon>
        <taxon>Bacillota</taxon>
        <taxon>Clostridia</taxon>
        <taxon>Eubacteriales</taxon>
        <taxon>Oscillospiraceae</taxon>
        <taxon>Thermoclostridium</taxon>
    </lineage>
</organism>
<protein>
    <submittedName>
        <fullName evidence="3">Spore protein</fullName>
    </submittedName>
</protein>
<evidence type="ECO:0000313" key="4">
    <source>
        <dbReference type="Proteomes" id="UP000092971"/>
    </source>
</evidence>
<dbReference type="AlphaFoldDB" id="A0A1B1YB67"/>
<dbReference type="InterPro" id="IPR038300">
    <property type="entry name" value="SASP_sf_alpha/beta"/>
</dbReference>
<sequence>MARNNSRSRTAFENMKYEIASQLGINLKQGYNGDLTSREAGTIGGNIVKKVFESYTGNQYPQYDVNNKQQ</sequence>
<dbReference type="GO" id="GO:0003690">
    <property type="term" value="F:double-stranded DNA binding"/>
    <property type="evidence" value="ECO:0007669"/>
    <property type="project" value="InterPro"/>
</dbReference>
<keyword evidence="2" id="KW-0749">Sporulation</keyword>
<dbReference type="OrthoDB" id="1683773at2"/>
<gene>
    <name evidence="3" type="ORF">CSTERTH_02565</name>
</gene>
<evidence type="ECO:0000256" key="1">
    <source>
        <dbReference type="ARBA" id="ARBA00003863"/>
    </source>
</evidence>
<evidence type="ECO:0000313" key="3">
    <source>
        <dbReference type="EMBL" id="ANW98002.1"/>
    </source>
</evidence>